<organism evidence="2 3">
    <name type="scientific">Saccharibacillus endophyticus</name>
    <dbReference type="NCBI Taxonomy" id="2060666"/>
    <lineage>
        <taxon>Bacteria</taxon>
        <taxon>Bacillati</taxon>
        <taxon>Bacillota</taxon>
        <taxon>Bacilli</taxon>
        <taxon>Bacillales</taxon>
        <taxon>Paenibacillaceae</taxon>
        <taxon>Saccharibacillus</taxon>
    </lineage>
</organism>
<feature type="transmembrane region" description="Helical" evidence="1">
    <location>
        <begin position="12"/>
        <end position="32"/>
    </location>
</feature>
<protein>
    <submittedName>
        <fullName evidence="2">Uncharacterized protein</fullName>
    </submittedName>
</protein>
<gene>
    <name evidence="2" type="ORF">GCM10007362_48520</name>
</gene>
<evidence type="ECO:0000313" key="2">
    <source>
        <dbReference type="EMBL" id="GGH87125.1"/>
    </source>
</evidence>
<accession>A0ABQ2A6Q3</accession>
<reference evidence="3" key="1">
    <citation type="journal article" date="2019" name="Int. J. Syst. Evol. Microbiol.">
        <title>The Global Catalogue of Microorganisms (GCM) 10K type strain sequencing project: providing services to taxonomists for standard genome sequencing and annotation.</title>
        <authorList>
            <consortium name="The Broad Institute Genomics Platform"/>
            <consortium name="The Broad Institute Genome Sequencing Center for Infectious Disease"/>
            <person name="Wu L."/>
            <person name="Ma J."/>
        </authorList>
    </citation>
    <scope>NUCLEOTIDE SEQUENCE [LARGE SCALE GENOMIC DNA]</scope>
    <source>
        <strain evidence="3">CCM 8702</strain>
    </source>
</reference>
<keyword evidence="1" id="KW-1133">Transmembrane helix</keyword>
<keyword evidence="1" id="KW-0812">Transmembrane</keyword>
<proteinExistence type="predicted"/>
<evidence type="ECO:0000256" key="1">
    <source>
        <dbReference type="SAM" id="Phobius"/>
    </source>
</evidence>
<evidence type="ECO:0000313" key="3">
    <source>
        <dbReference type="Proteomes" id="UP000605427"/>
    </source>
</evidence>
<sequence>MRSMPNLSEPDMILSAYVGIFFMYTLSLKNVIKIGPLFIKFMHRFYEKLIE</sequence>
<comment type="caution">
    <text evidence="2">The sequence shown here is derived from an EMBL/GenBank/DDBJ whole genome shotgun (WGS) entry which is preliminary data.</text>
</comment>
<dbReference type="Proteomes" id="UP000605427">
    <property type="component" value="Unassembled WGS sequence"/>
</dbReference>
<name>A0ABQ2A6Q3_9BACL</name>
<dbReference type="EMBL" id="BMDD01000008">
    <property type="protein sequence ID" value="GGH87125.1"/>
    <property type="molecule type" value="Genomic_DNA"/>
</dbReference>
<keyword evidence="1" id="KW-0472">Membrane</keyword>
<keyword evidence="3" id="KW-1185">Reference proteome</keyword>